<dbReference type="SUPFAM" id="SSF52467">
    <property type="entry name" value="DHS-like NAD/FAD-binding domain"/>
    <property type="match status" value="1"/>
</dbReference>
<keyword evidence="9" id="KW-1185">Reference proteome</keyword>
<comment type="activity regulation">
    <text evidence="3">The C-terminus inhibits activity; it has to move for the enzyme to be active. Activated by lipid-binding, which occurs via the C-terminus.</text>
</comment>
<proteinExistence type="inferred from homology"/>
<comment type="catalytic activity">
    <reaction evidence="3">
        <text>a ubiquinone + pyruvate + H2O = a ubiquinol + acetate + CO2</text>
        <dbReference type="Rhea" id="RHEA:27405"/>
        <dbReference type="Rhea" id="RHEA-COMP:9565"/>
        <dbReference type="Rhea" id="RHEA-COMP:9566"/>
        <dbReference type="ChEBI" id="CHEBI:15361"/>
        <dbReference type="ChEBI" id="CHEBI:15377"/>
        <dbReference type="ChEBI" id="CHEBI:16389"/>
        <dbReference type="ChEBI" id="CHEBI:16526"/>
        <dbReference type="ChEBI" id="CHEBI:17976"/>
        <dbReference type="ChEBI" id="CHEBI:30089"/>
        <dbReference type="EC" id="1.2.5.1"/>
    </reaction>
</comment>
<dbReference type="GO" id="GO:0008289">
    <property type="term" value="F:lipid binding"/>
    <property type="evidence" value="ECO:0007669"/>
    <property type="project" value="UniProtKB-UniRule"/>
</dbReference>
<keyword evidence="3" id="KW-0560">Oxidoreductase</keyword>
<gene>
    <name evidence="3" type="primary">poxB</name>
    <name evidence="8" type="ORF">AWC16_10420</name>
</gene>
<dbReference type="InterPro" id="IPR012001">
    <property type="entry name" value="Thiamin_PyroP_enz_TPP-bd_dom"/>
</dbReference>
<dbReference type="Pfam" id="PF02775">
    <property type="entry name" value="TPP_enzyme_C"/>
    <property type="match status" value="1"/>
</dbReference>
<dbReference type="InterPro" id="IPR047211">
    <property type="entry name" value="POXB-like"/>
</dbReference>
<dbReference type="AlphaFoldDB" id="A0A1X1YKF4"/>
<comment type="subcellular location">
    <subcellularLocation>
        <location evidence="3">Cell membrane</location>
        <topology evidence="3">Peripheral membrane protein</topology>
        <orientation evidence="3">Cytoplasmic side</orientation>
    </subcellularLocation>
</comment>
<organism evidence="8 9">
    <name type="scientific">Mycolicibacter longobardus</name>
    <dbReference type="NCBI Taxonomy" id="1108812"/>
    <lineage>
        <taxon>Bacteria</taxon>
        <taxon>Bacillati</taxon>
        <taxon>Actinomycetota</taxon>
        <taxon>Actinomycetes</taxon>
        <taxon>Mycobacteriales</taxon>
        <taxon>Mycobacteriaceae</taxon>
        <taxon>Mycolicibacter</taxon>
    </lineage>
</organism>
<dbReference type="Pfam" id="PF02776">
    <property type="entry name" value="TPP_enzyme_N"/>
    <property type="match status" value="1"/>
</dbReference>
<dbReference type="GO" id="GO:0005886">
    <property type="term" value="C:plasma membrane"/>
    <property type="evidence" value="ECO:0007669"/>
    <property type="project" value="UniProtKB-SubCell"/>
</dbReference>
<dbReference type="InterPro" id="IPR044261">
    <property type="entry name" value="Pyruvate_dehydrogenase"/>
</dbReference>
<feature type="binding site" evidence="3">
    <location>
        <begin position="274"/>
        <end position="278"/>
    </location>
    <ligand>
        <name>FAD</name>
        <dbReference type="ChEBI" id="CHEBI:57692"/>
    </ligand>
</feature>
<feature type="domain" description="Thiamine pyrophosphate enzyme N-terminal TPP-binding" evidence="7">
    <location>
        <begin position="3"/>
        <end position="114"/>
    </location>
</feature>
<sequence length="578" mass="62087">MATVADHVIATLKRSGVQRAYGIPGDSLNGFTDAIRRADDFSWEQVRHEETAAFAAAAEAALTGALAVCAGSCGPGNLHLINGLFDAQRTRVPVLAIAAHIPLAEVGSDYFQETHPQNLFRECSVYCELVSTPEQAPRILAMAMRAAVEENGVAVVVVPGEVFGHRLDETGWGARPLLPTGSVCHPDEQGLRAAAAMLNSAANVTILAGAGVAGAHDLVVELAHTLQAPIVHALRGKEYIEYDNPYDVGMTGLLGFASGYKAIAEADVLLMLGTDFPYQQFYPDRAQIIQIDIRGRNLGRRTPIDLGLLGTVADTVAALRPLLTSKTDRTHLERSLKHYRKTRKRLDSLASNDRDRTPIRPEYVAAVADRLAADDAVFTVDVGSPVVWAARYVSMNGRRRLIGSFNHGTMACALPHAIGAQTADRERQVVALAGDGGLAMLFGELLTLNQNRLPVKVIVFNNSSLNFVELEMKAAGIVNFGTELDNPDFGAVATALGMFGRRVEQPAELEDALRDAFAYDGPAVVDVVTARQELSIPPAITAEQAKGFSLYAIRTILAGRADELLDLVSTNVARRILN</sequence>
<keyword evidence="3" id="KW-0274">FAD</keyword>
<feature type="binding site" evidence="3">
    <location>
        <position position="49"/>
    </location>
    <ligand>
        <name>thiamine diphosphate</name>
        <dbReference type="ChEBI" id="CHEBI:58937"/>
    </ligand>
</feature>
<feature type="domain" description="Thiamine pyrophosphate enzyme TPP-binding" evidence="6">
    <location>
        <begin position="381"/>
        <end position="527"/>
    </location>
</feature>
<dbReference type="InterPro" id="IPR047212">
    <property type="entry name" value="TPP_POXB-like"/>
</dbReference>
<feature type="binding site" evidence="3">
    <location>
        <begin position="408"/>
        <end position="410"/>
    </location>
    <ligand>
        <name>thiamine diphosphate</name>
        <dbReference type="ChEBI" id="CHEBI:58937"/>
    </ligand>
</feature>
<dbReference type="GO" id="GO:0000287">
    <property type="term" value="F:magnesium ion binding"/>
    <property type="evidence" value="ECO:0007669"/>
    <property type="project" value="UniProtKB-UniRule"/>
</dbReference>
<dbReference type="SUPFAM" id="SSF52518">
    <property type="entry name" value="Thiamin diphosphate-binding fold (THDP-binding)"/>
    <property type="match status" value="2"/>
</dbReference>
<comment type="cofactor">
    <cofactor evidence="3">
        <name>FAD</name>
        <dbReference type="ChEBI" id="CHEBI:57692"/>
    </cofactor>
    <text evidence="3">Binds 1 FAD per subunit.</text>
</comment>
<dbReference type="EC" id="1.2.5.1" evidence="3"/>
<evidence type="ECO:0000313" key="9">
    <source>
        <dbReference type="Proteomes" id="UP000193866"/>
    </source>
</evidence>
<dbReference type="InterPro" id="IPR012000">
    <property type="entry name" value="Thiamin_PyroP_enz_cen_dom"/>
</dbReference>
<feature type="site" description="Moves into active site upon enzyme activation, plays a role in electron transfer" evidence="3">
    <location>
        <position position="467"/>
    </location>
</feature>
<keyword evidence="3" id="KW-0460">Magnesium</keyword>
<feature type="binding site" evidence="3">
    <location>
        <begin position="251"/>
        <end position="254"/>
    </location>
    <ligand>
        <name>FAD</name>
        <dbReference type="ChEBI" id="CHEBI:57692"/>
    </ligand>
</feature>
<dbReference type="STRING" id="1108812.AWC16_10420"/>
<feature type="binding site" evidence="3">
    <location>
        <position position="462"/>
    </location>
    <ligand>
        <name>Mg(2+)</name>
        <dbReference type="ChEBI" id="CHEBI:18420"/>
    </ligand>
</feature>
<comment type="cofactor">
    <cofactor evidence="3">
        <name>thiamine diphosphate</name>
        <dbReference type="ChEBI" id="CHEBI:58937"/>
    </cofactor>
    <text evidence="3">Binds 1 thiamine pyrophosphate per subunit.</text>
</comment>
<feature type="region of interest" description="Membrane-binding domain" evidence="3">
    <location>
        <begin position="533"/>
        <end position="574"/>
    </location>
</feature>
<accession>A0A1X1YKF4</accession>
<dbReference type="Proteomes" id="UP000193866">
    <property type="component" value="Unassembled WGS sequence"/>
</dbReference>
<dbReference type="GO" id="GO:0042867">
    <property type="term" value="P:pyruvate catabolic process"/>
    <property type="evidence" value="ECO:0007669"/>
    <property type="project" value="UniProtKB-UniRule"/>
</dbReference>
<evidence type="ECO:0000259" key="7">
    <source>
        <dbReference type="Pfam" id="PF02776"/>
    </source>
</evidence>
<dbReference type="InterPro" id="IPR029035">
    <property type="entry name" value="DHS-like_NAD/FAD-binding_dom"/>
</dbReference>
<dbReference type="RefSeq" id="WP_085264415.1">
    <property type="nucleotide sequence ID" value="NZ_JACKVG010000012.1"/>
</dbReference>
<feature type="binding site" evidence="3">
    <location>
        <begin position="462"/>
        <end position="468"/>
    </location>
    <ligand>
        <name>thiamine diphosphate</name>
        <dbReference type="ChEBI" id="CHEBI:58937"/>
    </ligand>
</feature>
<evidence type="ECO:0000256" key="2">
    <source>
        <dbReference type="ARBA" id="ARBA00023052"/>
    </source>
</evidence>
<dbReference type="GO" id="GO:0048039">
    <property type="term" value="F:ubiquinone binding"/>
    <property type="evidence" value="ECO:0007669"/>
    <property type="project" value="UniProtKB-UniRule"/>
</dbReference>
<evidence type="ECO:0000259" key="6">
    <source>
        <dbReference type="Pfam" id="PF02775"/>
    </source>
</evidence>
<feature type="binding site" evidence="3">
    <location>
        <position position="292"/>
    </location>
    <ligand>
        <name>FAD</name>
        <dbReference type="ChEBI" id="CHEBI:57692"/>
    </ligand>
</feature>
<evidence type="ECO:0000256" key="1">
    <source>
        <dbReference type="ARBA" id="ARBA00007812"/>
    </source>
</evidence>
<dbReference type="PANTHER" id="PTHR42981:SF2">
    <property type="entry name" value="PYRUVATE DEHYDROGENASE [UBIQUINONE]"/>
    <property type="match status" value="1"/>
</dbReference>
<keyword evidence="2 3" id="KW-0786">Thiamine pyrophosphate</keyword>
<keyword evidence="3" id="KW-0479">Metal-binding</keyword>
<feature type="binding site" evidence="3">
    <location>
        <position position="435"/>
    </location>
    <ligand>
        <name>Mg(2+)</name>
        <dbReference type="ChEBI" id="CHEBI:18420"/>
    </ligand>
</feature>
<feature type="region of interest" description="FAD-binding domain" evidence="3">
    <location>
        <begin position="183"/>
        <end position="334"/>
    </location>
</feature>
<keyword evidence="3" id="KW-0472">Membrane</keyword>
<dbReference type="PANTHER" id="PTHR42981">
    <property type="entry name" value="PYRUVATE DEHYDROGENASE [UBIQUINONE]"/>
    <property type="match status" value="1"/>
</dbReference>
<comment type="subunit">
    <text evidence="3">Homotetramer.</text>
</comment>
<protein>
    <recommendedName>
        <fullName evidence="3">Pyruvate dehydrogenase [ubiquinone]</fullName>
        <ecNumber evidence="3">1.2.5.1</ecNumber>
    </recommendedName>
    <alternativeName>
        <fullName evidence="3">Pyruvate oxidase</fullName>
        <shortName evidence="3">POX</shortName>
    </alternativeName>
    <alternativeName>
        <fullName evidence="3">Pyruvate:ubiquinone-8 oxidoreductase</fullName>
    </alternativeName>
</protein>
<dbReference type="HAMAP" id="MF_00850">
    <property type="entry name" value="POX"/>
    <property type="match status" value="1"/>
</dbReference>
<dbReference type="InterPro" id="IPR029061">
    <property type="entry name" value="THDP-binding"/>
</dbReference>
<comment type="function">
    <text evidence="3">A peripheral cell membrane enzyme that catalyzes the oxidative decarboxylation of pyruvate to form acetate and CO(2). It channels electrons from the cytoplasm to the respiratory chain at the cell membrane via ubiquinone.</text>
</comment>
<dbReference type="GO" id="GO:0050660">
    <property type="term" value="F:flavin adenine dinucleotide binding"/>
    <property type="evidence" value="ECO:0007669"/>
    <property type="project" value="UniProtKB-UniRule"/>
</dbReference>
<dbReference type="NCBIfam" id="NF006591">
    <property type="entry name" value="PRK09124.1"/>
    <property type="match status" value="1"/>
</dbReference>
<keyword evidence="3" id="KW-1003">Cell membrane</keyword>
<keyword evidence="3" id="KW-0547">Nucleotide-binding</keyword>
<comment type="similarity">
    <text evidence="1 3 4">Belongs to the TPP enzyme family.</text>
</comment>
<evidence type="ECO:0000313" key="8">
    <source>
        <dbReference type="EMBL" id="ORW11505.1"/>
    </source>
</evidence>
<feature type="domain" description="Thiamine pyrophosphate enzyme central" evidence="5">
    <location>
        <begin position="192"/>
        <end position="319"/>
    </location>
</feature>
<comment type="caution">
    <text evidence="8">The sequence shown here is derived from an EMBL/GenBank/DDBJ whole genome shotgun (WGS) entry which is preliminary data.</text>
</comment>
<dbReference type="Gene3D" id="3.40.50.970">
    <property type="match status" value="2"/>
</dbReference>
<evidence type="ECO:0000256" key="4">
    <source>
        <dbReference type="RuleBase" id="RU362132"/>
    </source>
</evidence>
<keyword evidence="3 8" id="KW-0670">Pyruvate</keyword>
<feature type="binding site" evidence="3">
    <location>
        <begin position="435"/>
        <end position="437"/>
    </location>
    <ligand>
        <name>thiamine diphosphate</name>
        <dbReference type="ChEBI" id="CHEBI:58937"/>
    </ligand>
</feature>
<dbReference type="Pfam" id="PF00205">
    <property type="entry name" value="TPP_enzyme_M"/>
    <property type="match status" value="1"/>
</dbReference>
<reference evidence="8 9" key="1">
    <citation type="submission" date="2016-01" db="EMBL/GenBank/DDBJ databases">
        <title>The new phylogeny of the genus Mycobacterium.</title>
        <authorList>
            <person name="Tarcisio F."/>
            <person name="Conor M."/>
            <person name="Antonella G."/>
            <person name="Elisabetta G."/>
            <person name="Giulia F.S."/>
            <person name="Sara T."/>
            <person name="Anna F."/>
            <person name="Clotilde B."/>
            <person name="Roberto B."/>
            <person name="Veronica D.S."/>
            <person name="Fabio R."/>
            <person name="Monica P."/>
            <person name="Olivier J."/>
            <person name="Enrico T."/>
            <person name="Nicola S."/>
        </authorList>
    </citation>
    <scope>NUCLEOTIDE SEQUENCE [LARGE SCALE GENOMIC DNA]</scope>
    <source>
        <strain evidence="8 9">DSM 45394</strain>
    </source>
</reference>
<dbReference type="EMBL" id="LQPG01000017">
    <property type="protein sequence ID" value="ORW11505.1"/>
    <property type="molecule type" value="Genomic_DNA"/>
</dbReference>
<dbReference type="GO" id="GO:0030976">
    <property type="term" value="F:thiamine pyrophosphate binding"/>
    <property type="evidence" value="ECO:0007669"/>
    <property type="project" value="UniProtKB-UniRule"/>
</dbReference>
<comment type="caution">
    <text evidence="3">Lacks conserved residue(s) required for the propagation of feature annotation.</text>
</comment>
<evidence type="ECO:0000259" key="5">
    <source>
        <dbReference type="Pfam" id="PF00205"/>
    </source>
</evidence>
<dbReference type="InterPro" id="IPR011766">
    <property type="entry name" value="TPP_enzyme_TPP-bd"/>
</dbReference>
<keyword evidence="3" id="KW-0446">Lipid-binding</keyword>
<evidence type="ECO:0000256" key="3">
    <source>
        <dbReference type="HAMAP-Rule" id="MF_00850"/>
    </source>
</evidence>
<keyword evidence="3" id="KW-0830">Ubiquinone</keyword>
<name>A0A1X1YKF4_9MYCO</name>
<dbReference type="OrthoDB" id="4959782at2"/>
<dbReference type="GO" id="GO:0052737">
    <property type="term" value="F:pyruvate dehydrogenase (quinone) activity"/>
    <property type="evidence" value="ECO:0007669"/>
    <property type="project" value="UniProtKB-UniRule"/>
</dbReference>
<dbReference type="CDD" id="cd02014">
    <property type="entry name" value="TPP_POX"/>
    <property type="match status" value="1"/>
</dbReference>
<comment type="domain">
    <text evidence="3">Has 4 domains; the Pyr domain which binds the pyrimidine moiety of the thiamine pyrophosphate cofactor, the FAD-binding domain, the PP-binding domain which binds the pyrophosphate portion of thiamine pyrophosphate and the C-terminal membrane binding region. The C-terminus is held closely against the rest of the protein and covers the active site; during activation it unfolds from the rest of the protein and forms an amphipathic helix upon membrane binding, exposing the active site.</text>
</comment>
<comment type="cofactor">
    <cofactor evidence="3">
        <name>Mg(2+)</name>
        <dbReference type="ChEBI" id="CHEBI:18420"/>
    </cofactor>
    <text evidence="3">Binds 1 Mg(2+) ion per subunit.</text>
</comment>
<dbReference type="Gene3D" id="3.40.50.1220">
    <property type="entry name" value="TPP-binding domain"/>
    <property type="match status" value="1"/>
</dbReference>
<keyword evidence="3" id="KW-0285">Flavoprotein</keyword>